<sequence length="143" mass="15481">MKTSDGFDARRLRPRGQGNWGKRIGTLIALLLLASGVLLTVAGVSSLTVHPQMLGELNASPGGAAFVAVGRRVAGALSGCLAMAPMPPSTQCQRLEYLGAPDEKTQLTLALERLEWLPSRRPHARRRFFPVQKRNARRKAAQA</sequence>
<keyword evidence="1" id="KW-1133">Transmembrane helix</keyword>
<name>A0A3M6A7K4_PSESS</name>
<dbReference type="AlphaFoldDB" id="A0A3M6A7K4"/>
<accession>A0A3M6A7K4</accession>
<proteinExistence type="predicted"/>
<protein>
    <submittedName>
        <fullName evidence="2">Uncharacterized protein</fullName>
    </submittedName>
</protein>
<feature type="transmembrane region" description="Helical" evidence="1">
    <location>
        <begin position="20"/>
        <end position="44"/>
    </location>
</feature>
<dbReference type="EMBL" id="RBUN01000367">
    <property type="protein sequence ID" value="RMV15052.1"/>
    <property type="molecule type" value="Genomic_DNA"/>
</dbReference>
<dbReference type="Proteomes" id="UP000272703">
    <property type="component" value="Unassembled WGS sequence"/>
</dbReference>
<gene>
    <name evidence="2" type="ORF">ALP16_102665</name>
</gene>
<evidence type="ECO:0000313" key="2">
    <source>
        <dbReference type="EMBL" id="RMV15052.1"/>
    </source>
</evidence>
<comment type="caution">
    <text evidence="2">The sequence shown here is derived from an EMBL/GenBank/DDBJ whole genome shotgun (WGS) entry which is preliminary data.</text>
</comment>
<organism evidence="2 3">
    <name type="scientific">Pseudomonas savastanoi</name>
    <name type="common">Pseudomonas syringae pv. savastanoi</name>
    <dbReference type="NCBI Taxonomy" id="29438"/>
    <lineage>
        <taxon>Bacteria</taxon>
        <taxon>Pseudomonadati</taxon>
        <taxon>Pseudomonadota</taxon>
        <taxon>Gammaproteobacteria</taxon>
        <taxon>Pseudomonadales</taxon>
        <taxon>Pseudomonadaceae</taxon>
        <taxon>Pseudomonas</taxon>
    </lineage>
</organism>
<keyword evidence="1" id="KW-0812">Transmembrane</keyword>
<reference evidence="2 3" key="1">
    <citation type="submission" date="2018-08" db="EMBL/GenBank/DDBJ databases">
        <title>Recombination of ecologically and evolutionarily significant loci maintains genetic cohesion in the Pseudomonas syringae species complex.</title>
        <authorList>
            <person name="Dillon M."/>
            <person name="Thakur S."/>
            <person name="Almeida R.N.D."/>
            <person name="Weir B.S."/>
            <person name="Guttman D.S."/>
        </authorList>
    </citation>
    <scope>NUCLEOTIDE SEQUENCE [LARGE SCALE GENOMIC DNA]</scope>
    <source>
        <strain evidence="2 3">ICMP 11897</strain>
    </source>
</reference>
<evidence type="ECO:0000313" key="3">
    <source>
        <dbReference type="Proteomes" id="UP000272703"/>
    </source>
</evidence>
<keyword evidence="1" id="KW-0472">Membrane</keyword>
<evidence type="ECO:0000256" key="1">
    <source>
        <dbReference type="SAM" id="Phobius"/>
    </source>
</evidence>